<gene>
    <name evidence="1" type="ORF">PF004_g28867</name>
</gene>
<protein>
    <submittedName>
        <fullName evidence="1">Uncharacterized protein</fullName>
    </submittedName>
</protein>
<evidence type="ECO:0000313" key="2">
    <source>
        <dbReference type="Proteomes" id="UP000476176"/>
    </source>
</evidence>
<organism evidence="1 2">
    <name type="scientific">Phytophthora fragariae</name>
    <dbReference type="NCBI Taxonomy" id="53985"/>
    <lineage>
        <taxon>Eukaryota</taxon>
        <taxon>Sar</taxon>
        <taxon>Stramenopiles</taxon>
        <taxon>Oomycota</taxon>
        <taxon>Peronosporomycetes</taxon>
        <taxon>Peronosporales</taxon>
        <taxon>Peronosporaceae</taxon>
        <taxon>Phytophthora</taxon>
    </lineage>
</organism>
<evidence type="ECO:0000313" key="1">
    <source>
        <dbReference type="EMBL" id="KAE9167303.1"/>
    </source>
</evidence>
<reference evidence="1 2" key="1">
    <citation type="submission" date="2018-09" db="EMBL/GenBank/DDBJ databases">
        <title>Genomic investigation of the strawberry pathogen Phytophthora fragariae indicates pathogenicity is determined by transcriptional variation in three key races.</title>
        <authorList>
            <person name="Adams T.M."/>
            <person name="Armitage A.D."/>
            <person name="Sobczyk M.K."/>
            <person name="Bates H.J."/>
            <person name="Dunwell J.M."/>
            <person name="Nellist C.F."/>
            <person name="Harrison R.J."/>
        </authorList>
    </citation>
    <scope>NUCLEOTIDE SEQUENCE [LARGE SCALE GENOMIC DNA]</scope>
    <source>
        <strain evidence="1 2">BC-23</strain>
    </source>
</reference>
<dbReference type="Proteomes" id="UP000476176">
    <property type="component" value="Unassembled WGS sequence"/>
</dbReference>
<name>A0A6G0MGE3_9STRA</name>
<accession>A0A6G0MGE3</accession>
<dbReference type="AlphaFoldDB" id="A0A6G0MGE3"/>
<dbReference type="EMBL" id="QXGC01004898">
    <property type="protein sequence ID" value="KAE9167303.1"/>
    <property type="molecule type" value="Genomic_DNA"/>
</dbReference>
<proteinExistence type="predicted"/>
<comment type="caution">
    <text evidence="1">The sequence shown here is derived from an EMBL/GenBank/DDBJ whole genome shotgun (WGS) entry which is preliminary data.</text>
</comment>
<sequence length="76" mass="8793">MILLTKIGVGRLWMCCINLQIYLSSLRLLKLSIGAIERSAFLVPRTLRKTNLKKIFFPRHLTPMATTFFQLHFLGT</sequence>